<dbReference type="Pfam" id="PF20587">
    <property type="entry name" value="DUF6789"/>
    <property type="match status" value="1"/>
</dbReference>
<dbReference type="InterPro" id="IPR046739">
    <property type="entry name" value="DUF6789"/>
</dbReference>
<evidence type="ECO:0008006" key="4">
    <source>
        <dbReference type="Google" id="ProtNLM"/>
    </source>
</evidence>
<dbReference type="EMBL" id="BMJW01000001">
    <property type="protein sequence ID" value="GGG96527.1"/>
    <property type="molecule type" value="Genomic_DNA"/>
</dbReference>
<evidence type="ECO:0000313" key="2">
    <source>
        <dbReference type="EMBL" id="GGG96527.1"/>
    </source>
</evidence>
<feature type="transmembrane region" description="Helical" evidence="1">
    <location>
        <begin position="9"/>
        <end position="29"/>
    </location>
</feature>
<organism evidence="2 3">
    <name type="scientific">Polaribacter pacificus</name>
    <dbReference type="NCBI Taxonomy" id="1775173"/>
    <lineage>
        <taxon>Bacteria</taxon>
        <taxon>Pseudomonadati</taxon>
        <taxon>Bacteroidota</taxon>
        <taxon>Flavobacteriia</taxon>
        <taxon>Flavobacteriales</taxon>
        <taxon>Flavobacteriaceae</taxon>
    </lineage>
</organism>
<sequence>MNTKIKKSILAGIIGTAIMTLVIMIAPLMGMPKMSPPKMLSEMLGIPIFLGWVMHFMTGILFAFVYTYLCIFKHKIKNSWVKGAVFGIIAFVFAQIMMGVMGMMLPMPKMEGSMALTAMGSLVGHIIFGMVVAKIVGDTYCANGTCKTKTA</sequence>
<evidence type="ECO:0000256" key="1">
    <source>
        <dbReference type="SAM" id="Phobius"/>
    </source>
</evidence>
<reference evidence="2" key="1">
    <citation type="journal article" date="2014" name="Int. J. Syst. Evol. Microbiol.">
        <title>Complete genome sequence of Corynebacterium casei LMG S-19264T (=DSM 44701T), isolated from a smear-ripened cheese.</title>
        <authorList>
            <consortium name="US DOE Joint Genome Institute (JGI-PGF)"/>
            <person name="Walter F."/>
            <person name="Albersmeier A."/>
            <person name="Kalinowski J."/>
            <person name="Ruckert C."/>
        </authorList>
    </citation>
    <scope>NUCLEOTIDE SEQUENCE</scope>
    <source>
        <strain evidence="2">CGMCC 1.15763</strain>
    </source>
</reference>
<keyword evidence="1" id="KW-1133">Transmembrane helix</keyword>
<dbReference type="Proteomes" id="UP000633278">
    <property type="component" value="Unassembled WGS sequence"/>
</dbReference>
<gene>
    <name evidence="2" type="ORF">GCM10011416_12910</name>
</gene>
<dbReference type="AlphaFoldDB" id="A0A917HXE4"/>
<keyword evidence="1" id="KW-0472">Membrane</keyword>
<feature type="transmembrane region" description="Helical" evidence="1">
    <location>
        <begin position="113"/>
        <end position="133"/>
    </location>
</feature>
<keyword evidence="3" id="KW-1185">Reference proteome</keyword>
<reference evidence="2" key="2">
    <citation type="submission" date="2020-09" db="EMBL/GenBank/DDBJ databases">
        <authorList>
            <person name="Sun Q."/>
            <person name="Zhou Y."/>
        </authorList>
    </citation>
    <scope>NUCLEOTIDE SEQUENCE</scope>
    <source>
        <strain evidence="2">CGMCC 1.15763</strain>
    </source>
</reference>
<accession>A0A917HXE4</accession>
<protein>
    <recommendedName>
        <fullName evidence="4">DUF1440 domain-containing protein</fullName>
    </recommendedName>
</protein>
<feature type="transmembrane region" description="Helical" evidence="1">
    <location>
        <begin position="84"/>
        <end position="107"/>
    </location>
</feature>
<proteinExistence type="predicted"/>
<feature type="transmembrane region" description="Helical" evidence="1">
    <location>
        <begin position="49"/>
        <end position="72"/>
    </location>
</feature>
<dbReference type="RefSeq" id="WP_188598445.1">
    <property type="nucleotide sequence ID" value="NZ_BMJW01000001.1"/>
</dbReference>
<evidence type="ECO:0000313" key="3">
    <source>
        <dbReference type="Proteomes" id="UP000633278"/>
    </source>
</evidence>
<keyword evidence="1" id="KW-0812">Transmembrane</keyword>
<name>A0A917HXE4_9FLAO</name>
<comment type="caution">
    <text evidence="2">The sequence shown here is derived from an EMBL/GenBank/DDBJ whole genome shotgun (WGS) entry which is preliminary data.</text>
</comment>